<accession>A0A323TZ06</accession>
<dbReference type="Proteomes" id="UP000248214">
    <property type="component" value="Unassembled WGS sequence"/>
</dbReference>
<organism evidence="3 4">
    <name type="scientific">Salipaludibacillus keqinensis</name>
    <dbReference type="NCBI Taxonomy" id="2045207"/>
    <lineage>
        <taxon>Bacteria</taxon>
        <taxon>Bacillati</taxon>
        <taxon>Bacillota</taxon>
        <taxon>Bacilli</taxon>
        <taxon>Bacillales</taxon>
        <taxon>Bacillaceae</taxon>
    </lineage>
</organism>
<dbReference type="RefSeq" id="WP_110608449.1">
    <property type="nucleotide sequence ID" value="NZ_PDOD01000001.1"/>
</dbReference>
<feature type="region of interest" description="Disordered" evidence="1">
    <location>
        <begin position="105"/>
        <end position="155"/>
    </location>
</feature>
<name>A0A323TZ06_9BACI</name>
<proteinExistence type="predicted"/>
<dbReference type="OrthoDB" id="1656098at2"/>
<evidence type="ECO:0000256" key="1">
    <source>
        <dbReference type="SAM" id="MobiDB-lite"/>
    </source>
</evidence>
<keyword evidence="4" id="KW-1185">Reference proteome</keyword>
<gene>
    <name evidence="3" type="ORF">CR194_04615</name>
</gene>
<sequence length="259" mass="29610">MKKVLGFVKLRWRYILVAFIALIIGSTFGPSQDQVDALDLDKITLSDKLSDKNKQVKELEAEMKALEEENEELAAKVTEAEPFFQLKEAEQQEIEDELKKKEEEMKKKEEEERVKKEEEEAAAKAKQEEEEKAKAEEEEKAQAEADRLAEEEEKKGYDTGITYDELARNPDDYFFEKVKFQGKVVQVIEGDGITQIRLAINDNYDTMLFAEFDSSIVDSRILEDDMITIMGLSTGLITYESTMGGQISIPGVSIEQIER</sequence>
<keyword evidence="2" id="KW-0472">Membrane</keyword>
<reference evidence="3 4" key="1">
    <citation type="submission" date="2017-10" db="EMBL/GenBank/DDBJ databases">
        <title>Bacillus sp. nov., a halophilic bacterium isolated from a Keqin Lake.</title>
        <authorList>
            <person name="Wang H."/>
        </authorList>
    </citation>
    <scope>NUCLEOTIDE SEQUENCE [LARGE SCALE GENOMIC DNA]</scope>
    <source>
        <strain evidence="3 4">KQ-12</strain>
    </source>
</reference>
<feature type="transmembrane region" description="Helical" evidence="2">
    <location>
        <begin position="12"/>
        <end position="29"/>
    </location>
</feature>
<dbReference type="AlphaFoldDB" id="A0A323TZ06"/>
<protein>
    <submittedName>
        <fullName evidence="3">Toxin regulator</fullName>
    </submittedName>
</protein>
<keyword evidence="2" id="KW-1133">Transmembrane helix</keyword>
<keyword evidence="2" id="KW-0812">Transmembrane</keyword>
<dbReference type="EMBL" id="PDOD01000001">
    <property type="protein sequence ID" value="PYZ94815.1"/>
    <property type="molecule type" value="Genomic_DNA"/>
</dbReference>
<evidence type="ECO:0000256" key="2">
    <source>
        <dbReference type="SAM" id="Phobius"/>
    </source>
</evidence>
<comment type="caution">
    <text evidence="3">The sequence shown here is derived from an EMBL/GenBank/DDBJ whole genome shotgun (WGS) entry which is preliminary data.</text>
</comment>
<evidence type="ECO:0000313" key="4">
    <source>
        <dbReference type="Proteomes" id="UP000248214"/>
    </source>
</evidence>
<evidence type="ECO:0000313" key="3">
    <source>
        <dbReference type="EMBL" id="PYZ94815.1"/>
    </source>
</evidence>